<sequence length="150" mass="16521">MPKFTRFRRPLATNHLQAPAQPKSFSSSRISPSAARHATRAKEHRRARAPCTTPMANVAEDAAGRWPTSTRSAAHAHARMLDRISLLPAGCHVRACAMRCAPTAKPPRRRAPAQQAKRWANAWSPSCCRPVPPRTPCLVTARRVALLACY</sequence>
<gene>
    <name evidence="2" type="primary">OJ1534_E09.12</name>
</gene>
<proteinExistence type="predicted"/>
<dbReference type="EMBL" id="AP004140">
    <property type="protein sequence ID" value="BAD16969.1"/>
    <property type="molecule type" value="Genomic_DNA"/>
</dbReference>
<dbReference type="Proteomes" id="UP000000763">
    <property type="component" value="Chromosome 2"/>
</dbReference>
<feature type="region of interest" description="Disordered" evidence="1">
    <location>
        <begin position="1"/>
        <end position="53"/>
    </location>
</feature>
<evidence type="ECO:0000256" key="1">
    <source>
        <dbReference type="SAM" id="MobiDB-lite"/>
    </source>
</evidence>
<dbReference type="AlphaFoldDB" id="Q6ZGC8"/>
<reference evidence="3" key="2">
    <citation type="journal article" date="2008" name="Nucleic Acids Res.">
        <title>The rice annotation project database (RAP-DB): 2008 update.</title>
        <authorList>
            <consortium name="The rice annotation project (RAP)"/>
        </authorList>
    </citation>
    <scope>GENOME REANNOTATION</scope>
    <source>
        <strain evidence="3">cv. Nipponbare</strain>
    </source>
</reference>
<name>Q6ZGC8_ORYSJ</name>
<protein>
    <submittedName>
        <fullName evidence="2">Uncharacterized protein</fullName>
    </submittedName>
</protein>
<feature type="compositionally biased region" description="Basic residues" evidence="1">
    <location>
        <begin position="37"/>
        <end position="48"/>
    </location>
</feature>
<accession>Q6ZGC8</accession>
<evidence type="ECO:0000313" key="2">
    <source>
        <dbReference type="EMBL" id="BAD16969.1"/>
    </source>
</evidence>
<organism evidence="2 3">
    <name type="scientific">Oryza sativa subsp. japonica</name>
    <name type="common">Rice</name>
    <dbReference type="NCBI Taxonomy" id="39947"/>
    <lineage>
        <taxon>Eukaryota</taxon>
        <taxon>Viridiplantae</taxon>
        <taxon>Streptophyta</taxon>
        <taxon>Embryophyta</taxon>
        <taxon>Tracheophyta</taxon>
        <taxon>Spermatophyta</taxon>
        <taxon>Magnoliopsida</taxon>
        <taxon>Liliopsida</taxon>
        <taxon>Poales</taxon>
        <taxon>Poaceae</taxon>
        <taxon>BOP clade</taxon>
        <taxon>Oryzoideae</taxon>
        <taxon>Oryzeae</taxon>
        <taxon>Oryzinae</taxon>
        <taxon>Oryza</taxon>
        <taxon>Oryza sativa</taxon>
    </lineage>
</organism>
<reference evidence="3" key="1">
    <citation type="journal article" date="2005" name="Nature">
        <title>The map-based sequence of the rice genome.</title>
        <authorList>
            <consortium name="International rice genome sequencing project (IRGSP)"/>
            <person name="Matsumoto T."/>
            <person name="Wu J."/>
            <person name="Kanamori H."/>
            <person name="Katayose Y."/>
            <person name="Fujisawa M."/>
            <person name="Namiki N."/>
            <person name="Mizuno H."/>
            <person name="Yamamoto K."/>
            <person name="Antonio B.A."/>
            <person name="Baba T."/>
            <person name="Sakata K."/>
            <person name="Nagamura Y."/>
            <person name="Aoki H."/>
            <person name="Arikawa K."/>
            <person name="Arita K."/>
            <person name="Bito T."/>
            <person name="Chiden Y."/>
            <person name="Fujitsuka N."/>
            <person name="Fukunaka R."/>
            <person name="Hamada M."/>
            <person name="Harada C."/>
            <person name="Hayashi A."/>
            <person name="Hijishita S."/>
            <person name="Honda M."/>
            <person name="Hosokawa S."/>
            <person name="Ichikawa Y."/>
            <person name="Idonuma A."/>
            <person name="Iijima M."/>
            <person name="Ikeda M."/>
            <person name="Ikeno M."/>
            <person name="Ito K."/>
            <person name="Ito S."/>
            <person name="Ito T."/>
            <person name="Ito Y."/>
            <person name="Ito Y."/>
            <person name="Iwabuchi A."/>
            <person name="Kamiya K."/>
            <person name="Karasawa W."/>
            <person name="Kurita K."/>
            <person name="Katagiri S."/>
            <person name="Kikuta A."/>
            <person name="Kobayashi H."/>
            <person name="Kobayashi N."/>
            <person name="Machita K."/>
            <person name="Maehara T."/>
            <person name="Masukawa M."/>
            <person name="Mizubayashi T."/>
            <person name="Mukai Y."/>
            <person name="Nagasaki H."/>
            <person name="Nagata Y."/>
            <person name="Naito S."/>
            <person name="Nakashima M."/>
            <person name="Nakama Y."/>
            <person name="Nakamichi Y."/>
            <person name="Nakamura M."/>
            <person name="Meguro A."/>
            <person name="Negishi M."/>
            <person name="Ohta I."/>
            <person name="Ohta T."/>
            <person name="Okamoto M."/>
            <person name="Ono N."/>
            <person name="Saji S."/>
            <person name="Sakaguchi M."/>
            <person name="Sakai K."/>
            <person name="Shibata M."/>
            <person name="Shimokawa T."/>
            <person name="Song J."/>
            <person name="Takazaki Y."/>
            <person name="Terasawa K."/>
            <person name="Tsugane M."/>
            <person name="Tsuji K."/>
            <person name="Ueda S."/>
            <person name="Waki K."/>
            <person name="Yamagata H."/>
            <person name="Yamamoto M."/>
            <person name="Yamamoto S."/>
            <person name="Yamane H."/>
            <person name="Yoshiki S."/>
            <person name="Yoshihara R."/>
            <person name="Yukawa K."/>
            <person name="Zhong H."/>
            <person name="Yano M."/>
            <person name="Yuan Q."/>
            <person name="Ouyang S."/>
            <person name="Liu J."/>
            <person name="Jones K.M."/>
            <person name="Gansberger K."/>
            <person name="Moffat K."/>
            <person name="Hill J."/>
            <person name="Bera J."/>
            <person name="Fadrosh D."/>
            <person name="Jin S."/>
            <person name="Johri S."/>
            <person name="Kim M."/>
            <person name="Overton L."/>
            <person name="Reardon M."/>
            <person name="Tsitrin T."/>
            <person name="Vuong H."/>
            <person name="Weaver B."/>
            <person name="Ciecko A."/>
            <person name="Tallon L."/>
            <person name="Jackson J."/>
            <person name="Pai G."/>
            <person name="Aken S.V."/>
            <person name="Utterback T."/>
            <person name="Reidmuller S."/>
            <person name="Feldblyum T."/>
            <person name="Hsiao J."/>
            <person name="Zismann V."/>
            <person name="Iobst S."/>
            <person name="de Vazeille A.R."/>
            <person name="Buell C.R."/>
            <person name="Ying K."/>
            <person name="Li Y."/>
            <person name="Lu T."/>
            <person name="Huang Y."/>
            <person name="Zhao Q."/>
            <person name="Feng Q."/>
            <person name="Zhang L."/>
            <person name="Zhu J."/>
            <person name="Weng Q."/>
            <person name="Mu J."/>
            <person name="Lu Y."/>
            <person name="Fan D."/>
            <person name="Liu Y."/>
            <person name="Guan J."/>
            <person name="Zhang Y."/>
            <person name="Yu S."/>
            <person name="Liu X."/>
            <person name="Zhang Y."/>
            <person name="Hong G."/>
            <person name="Han B."/>
            <person name="Choisne N."/>
            <person name="Demange N."/>
            <person name="Orjeda G."/>
            <person name="Samain S."/>
            <person name="Cattolico L."/>
            <person name="Pelletier E."/>
            <person name="Couloux A."/>
            <person name="Segurens B."/>
            <person name="Wincker P."/>
            <person name="D'Hont A."/>
            <person name="Scarpelli C."/>
            <person name="Weissenbach J."/>
            <person name="Salanoubat M."/>
            <person name="Quetier F."/>
            <person name="Yu Y."/>
            <person name="Kim H.R."/>
            <person name="Rambo T."/>
            <person name="Currie J."/>
            <person name="Collura K."/>
            <person name="Luo M."/>
            <person name="Yang T."/>
            <person name="Ammiraju J.S.S."/>
            <person name="Engler F."/>
            <person name="Soderlund C."/>
            <person name="Wing R.A."/>
            <person name="Palmer L.E."/>
            <person name="de la Bastide M."/>
            <person name="Spiegel L."/>
            <person name="Nascimento L."/>
            <person name="Zutavern T."/>
            <person name="O'Shaughnessy A."/>
            <person name="Dike S."/>
            <person name="Dedhia N."/>
            <person name="Preston R."/>
            <person name="Balija V."/>
            <person name="McCombie W.R."/>
            <person name="Chow T."/>
            <person name="Chen H."/>
            <person name="Chung M."/>
            <person name="Chen C."/>
            <person name="Shaw J."/>
            <person name="Wu H."/>
            <person name="Hsiao K."/>
            <person name="Chao Y."/>
            <person name="Chu M."/>
            <person name="Cheng C."/>
            <person name="Hour A."/>
            <person name="Lee P."/>
            <person name="Lin S."/>
            <person name="Lin Y."/>
            <person name="Liou J."/>
            <person name="Liu S."/>
            <person name="Hsing Y."/>
            <person name="Raghuvanshi S."/>
            <person name="Mohanty A."/>
            <person name="Bharti A.K."/>
            <person name="Gaur A."/>
            <person name="Gupta V."/>
            <person name="Kumar D."/>
            <person name="Ravi V."/>
            <person name="Vij S."/>
            <person name="Kapur A."/>
            <person name="Khurana P."/>
            <person name="Khurana P."/>
            <person name="Khurana J.P."/>
            <person name="Tyagi A.K."/>
            <person name="Gaikwad K."/>
            <person name="Singh A."/>
            <person name="Dalal V."/>
            <person name="Srivastava S."/>
            <person name="Dixit A."/>
            <person name="Pal A.K."/>
            <person name="Ghazi I.A."/>
            <person name="Yadav M."/>
            <person name="Pandit A."/>
            <person name="Bhargava A."/>
            <person name="Sureshbabu K."/>
            <person name="Batra K."/>
            <person name="Sharma T.R."/>
            <person name="Mohapatra T."/>
            <person name="Singh N.K."/>
            <person name="Messing J."/>
            <person name="Nelson A.B."/>
            <person name="Fuks G."/>
            <person name="Kavchok S."/>
            <person name="Keizer G."/>
            <person name="Linton E."/>
            <person name="Llaca V."/>
            <person name="Song R."/>
            <person name="Tanyolac B."/>
            <person name="Young S."/>
            <person name="Ho-Il K."/>
            <person name="Hahn J.H."/>
            <person name="Sangsakoo G."/>
            <person name="Vanavichit A."/>
            <person name="de Mattos Luiz.A.T."/>
            <person name="Zimmer P.D."/>
            <person name="Malone G."/>
            <person name="Dellagostin O."/>
            <person name="de Oliveira A.C."/>
            <person name="Bevan M."/>
            <person name="Bancroft I."/>
            <person name="Minx P."/>
            <person name="Cordum H."/>
            <person name="Wilson R."/>
            <person name="Cheng Z."/>
            <person name="Jin W."/>
            <person name="Jiang J."/>
            <person name="Leong S.A."/>
            <person name="Iwama H."/>
            <person name="Gojobori T."/>
            <person name="Itoh T."/>
            <person name="Niimura Y."/>
            <person name="Fujii Y."/>
            <person name="Habara T."/>
            <person name="Sakai H."/>
            <person name="Sato Y."/>
            <person name="Wilson G."/>
            <person name="Kumar K."/>
            <person name="McCouch S."/>
            <person name="Juretic N."/>
            <person name="Hoen D."/>
            <person name="Wright S."/>
            <person name="Bruskiewich R."/>
            <person name="Bureau T."/>
            <person name="Miyao A."/>
            <person name="Hirochika H."/>
            <person name="Nishikawa T."/>
            <person name="Kadowaki K."/>
            <person name="Sugiura M."/>
            <person name="Burr B."/>
            <person name="Sasaki T."/>
        </authorList>
    </citation>
    <scope>NUCLEOTIDE SEQUENCE [LARGE SCALE GENOMIC DNA]</scope>
    <source>
        <strain evidence="3">cv. Nipponbare</strain>
    </source>
</reference>
<feature type="compositionally biased region" description="Low complexity" evidence="1">
    <location>
        <begin position="24"/>
        <end position="33"/>
    </location>
</feature>
<evidence type="ECO:0000313" key="3">
    <source>
        <dbReference type="Proteomes" id="UP000000763"/>
    </source>
</evidence>